<keyword evidence="1 6" id="KW-0547">Nucleotide-binding</keyword>
<dbReference type="GO" id="GO:0005524">
    <property type="term" value="F:ATP binding"/>
    <property type="evidence" value="ECO:0007669"/>
    <property type="project" value="UniProtKB-KW"/>
</dbReference>
<evidence type="ECO:0000259" key="8">
    <source>
        <dbReference type="PROSITE" id="PS51192"/>
    </source>
</evidence>
<gene>
    <name evidence="11" type="ORF">FGO68_gene4648</name>
</gene>
<keyword evidence="3 6" id="KW-0347">Helicase</keyword>
<evidence type="ECO:0000256" key="1">
    <source>
        <dbReference type="ARBA" id="ARBA00022741"/>
    </source>
</evidence>
<dbReference type="CDD" id="cd18787">
    <property type="entry name" value="SF2_C_DEAD"/>
    <property type="match status" value="1"/>
</dbReference>
<dbReference type="AlphaFoldDB" id="A0A8J8NQJ5"/>
<evidence type="ECO:0000256" key="5">
    <source>
        <dbReference type="PROSITE-ProRule" id="PRU00552"/>
    </source>
</evidence>
<dbReference type="GO" id="GO:0016787">
    <property type="term" value="F:hydrolase activity"/>
    <property type="evidence" value="ECO:0007669"/>
    <property type="project" value="UniProtKB-KW"/>
</dbReference>
<feature type="short sequence motif" description="Q motif" evidence="5">
    <location>
        <begin position="8"/>
        <end position="36"/>
    </location>
</feature>
<keyword evidence="12" id="KW-1185">Reference proteome</keyword>
<feature type="compositionally biased region" description="Basic and acidic residues" evidence="7">
    <location>
        <begin position="457"/>
        <end position="471"/>
    </location>
</feature>
<protein>
    <recommendedName>
        <fullName evidence="13">DEAD/DEAH box helicase</fullName>
    </recommendedName>
</protein>
<sequence>MEDKPTADSFKTLRVDNWLCKNLQAVGITKPTWIQSDTLLHTLSGKNIIGCAQTGSGKTACFALPILQKLAVDPYGVFGLVLTPTRELAFQIMEQFKVFAGNNMNLRISVIVGGVDIMKQATELAEIPHIIIATPGRFVHHMQNDQCTLNQYLENLQFLVFDEADRMLTEDSFRPELEVILAALPKERQTLLFSATMVPDYDKLLSKELIYGTEQRGKNVIEVGNTRQADEDFQMTVQGLEQKFSLVPEKVKEAYLVYILKQAKLKKQQQCIIFTSTCKNCHFLAQLLMELELDGGVTYIHSLLSQKKRLANIARFKSSQARILVATDVASRGLDIPSVHLVLNFDVPKNPKDYVHRVGRTARAGRGGTSMTLVTQYDIKLITAVEEYVKVQLEKTVLPEKEVLDDLSHIVKVMQVVRIKMNEQGMDEQFEQFKQRKKAVREDREAKYGKPQGGAGEAKKREEKAKEKAAK</sequence>
<organism evidence="11 12">
    <name type="scientific">Halteria grandinella</name>
    <dbReference type="NCBI Taxonomy" id="5974"/>
    <lineage>
        <taxon>Eukaryota</taxon>
        <taxon>Sar</taxon>
        <taxon>Alveolata</taxon>
        <taxon>Ciliophora</taxon>
        <taxon>Intramacronucleata</taxon>
        <taxon>Spirotrichea</taxon>
        <taxon>Stichotrichia</taxon>
        <taxon>Sporadotrichida</taxon>
        <taxon>Halteriidae</taxon>
        <taxon>Halteria</taxon>
    </lineage>
</organism>
<evidence type="ECO:0000313" key="11">
    <source>
        <dbReference type="EMBL" id="TNV78944.1"/>
    </source>
</evidence>
<dbReference type="SMART" id="SM00490">
    <property type="entry name" value="HELICc"/>
    <property type="match status" value="1"/>
</dbReference>
<dbReference type="GO" id="GO:0003676">
    <property type="term" value="F:nucleic acid binding"/>
    <property type="evidence" value="ECO:0007669"/>
    <property type="project" value="InterPro"/>
</dbReference>
<feature type="domain" description="Helicase C-terminal" evidence="9">
    <location>
        <begin position="251"/>
        <end position="404"/>
    </location>
</feature>
<proteinExistence type="inferred from homology"/>
<dbReference type="EMBL" id="RRYP01009611">
    <property type="protein sequence ID" value="TNV78944.1"/>
    <property type="molecule type" value="Genomic_DNA"/>
</dbReference>
<dbReference type="Pfam" id="PF00271">
    <property type="entry name" value="Helicase_C"/>
    <property type="match status" value="1"/>
</dbReference>
<keyword evidence="2 6" id="KW-0378">Hydrolase</keyword>
<feature type="domain" description="DEAD-box RNA helicase Q" evidence="10">
    <location>
        <begin position="8"/>
        <end position="36"/>
    </location>
</feature>
<dbReference type="InterPro" id="IPR001650">
    <property type="entry name" value="Helicase_C-like"/>
</dbReference>
<evidence type="ECO:0000259" key="9">
    <source>
        <dbReference type="PROSITE" id="PS51194"/>
    </source>
</evidence>
<evidence type="ECO:0000256" key="2">
    <source>
        <dbReference type="ARBA" id="ARBA00022801"/>
    </source>
</evidence>
<dbReference type="InterPro" id="IPR014001">
    <property type="entry name" value="Helicase_ATP-bd"/>
</dbReference>
<evidence type="ECO:0008006" key="13">
    <source>
        <dbReference type="Google" id="ProtNLM"/>
    </source>
</evidence>
<dbReference type="GO" id="GO:0003724">
    <property type="term" value="F:RNA helicase activity"/>
    <property type="evidence" value="ECO:0007669"/>
    <property type="project" value="InterPro"/>
</dbReference>
<dbReference type="PROSITE" id="PS00039">
    <property type="entry name" value="DEAD_ATP_HELICASE"/>
    <property type="match status" value="1"/>
</dbReference>
<comment type="similarity">
    <text evidence="6">Belongs to the DEAD box helicase family.</text>
</comment>
<evidence type="ECO:0000259" key="10">
    <source>
        <dbReference type="PROSITE" id="PS51195"/>
    </source>
</evidence>
<dbReference type="OrthoDB" id="10261904at2759"/>
<dbReference type="Proteomes" id="UP000785679">
    <property type="component" value="Unassembled WGS sequence"/>
</dbReference>
<feature type="region of interest" description="Disordered" evidence="7">
    <location>
        <begin position="432"/>
        <end position="471"/>
    </location>
</feature>
<evidence type="ECO:0000313" key="12">
    <source>
        <dbReference type="Proteomes" id="UP000785679"/>
    </source>
</evidence>
<evidence type="ECO:0000256" key="3">
    <source>
        <dbReference type="ARBA" id="ARBA00022806"/>
    </source>
</evidence>
<reference evidence="11" key="1">
    <citation type="submission" date="2019-06" db="EMBL/GenBank/DDBJ databases">
        <authorList>
            <person name="Zheng W."/>
        </authorList>
    </citation>
    <scope>NUCLEOTIDE SEQUENCE</scope>
    <source>
        <strain evidence="11">QDHG01</strain>
    </source>
</reference>
<dbReference type="Gene3D" id="3.40.50.300">
    <property type="entry name" value="P-loop containing nucleotide triphosphate hydrolases"/>
    <property type="match status" value="2"/>
</dbReference>
<evidence type="ECO:0000256" key="4">
    <source>
        <dbReference type="ARBA" id="ARBA00022840"/>
    </source>
</evidence>
<dbReference type="PANTHER" id="PTHR47959">
    <property type="entry name" value="ATP-DEPENDENT RNA HELICASE RHLE-RELATED"/>
    <property type="match status" value="1"/>
</dbReference>
<dbReference type="InterPro" id="IPR011545">
    <property type="entry name" value="DEAD/DEAH_box_helicase_dom"/>
</dbReference>
<dbReference type="SUPFAM" id="SSF52540">
    <property type="entry name" value="P-loop containing nucleoside triphosphate hydrolases"/>
    <property type="match status" value="1"/>
</dbReference>
<accession>A0A8J8NQJ5</accession>
<keyword evidence="4 6" id="KW-0067">ATP-binding</keyword>
<dbReference type="Pfam" id="PF00270">
    <property type="entry name" value="DEAD"/>
    <property type="match status" value="1"/>
</dbReference>
<dbReference type="InterPro" id="IPR014014">
    <property type="entry name" value="RNA_helicase_DEAD_Q_motif"/>
</dbReference>
<feature type="domain" description="Helicase ATP-binding" evidence="8">
    <location>
        <begin position="39"/>
        <end position="215"/>
    </location>
</feature>
<dbReference type="GO" id="GO:0005829">
    <property type="term" value="C:cytosol"/>
    <property type="evidence" value="ECO:0007669"/>
    <property type="project" value="TreeGrafter"/>
</dbReference>
<evidence type="ECO:0000256" key="7">
    <source>
        <dbReference type="SAM" id="MobiDB-lite"/>
    </source>
</evidence>
<dbReference type="PROSITE" id="PS51192">
    <property type="entry name" value="HELICASE_ATP_BIND_1"/>
    <property type="match status" value="1"/>
</dbReference>
<dbReference type="PROSITE" id="PS51194">
    <property type="entry name" value="HELICASE_CTER"/>
    <property type="match status" value="1"/>
</dbReference>
<name>A0A8J8NQJ5_HALGN</name>
<dbReference type="InterPro" id="IPR027417">
    <property type="entry name" value="P-loop_NTPase"/>
</dbReference>
<dbReference type="PROSITE" id="PS51195">
    <property type="entry name" value="Q_MOTIF"/>
    <property type="match status" value="1"/>
</dbReference>
<dbReference type="SMART" id="SM00487">
    <property type="entry name" value="DEXDc"/>
    <property type="match status" value="1"/>
</dbReference>
<dbReference type="PANTHER" id="PTHR47959:SF24">
    <property type="entry name" value="ATP-DEPENDENT RNA HELICASE"/>
    <property type="match status" value="1"/>
</dbReference>
<evidence type="ECO:0000256" key="6">
    <source>
        <dbReference type="RuleBase" id="RU000492"/>
    </source>
</evidence>
<comment type="caution">
    <text evidence="11">The sequence shown here is derived from an EMBL/GenBank/DDBJ whole genome shotgun (WGS) entry which is preliminary data.</text>
</comment>
<dbReference type="InterPro" id="IPR000629">
    <property type="entry name" value="RNA-helicase_DEAD-box_CS"/>
</dbReference>
<dbReference type="InterPro" id="IPR050079">
    <property type="entry name" value="DEAD_box_RNA_helicase"/>
</dbReference>